<reference evidence="6" key="1">
    <citation type="journal article" date="2013" name="Genome Announc.">
        <title>Draft genome sequence of the grapevine dieback fungus Eutypa lata UCR-EL1.</title>
        <authorList>
            <person name="Blanco-Ulate B."/>
            <person name="Rolshausen P.E."/>
            <person name="Cantu D."/>
        </authorList>
    </citation>
    <scope>NUCLEOTIDE SEQUENCE [LARGE SCALE GENOMIC DNA]</scope>
    <source>
        <strain evidence="6">UCR-EL1</strain>
    </source>
</reference>
<evidence type="ECO:0000256" key="2">
    <source>
        <dbReference type="ARBA" id="ARBA00022679"/>
    </source>
</evidence>
<dbReference type="HOGENOM" id="CLU_051542_0_0_1"/>
<evidence type="ECO:0000256" key="1">
    <source>
        <dbReference type="ARBA" id="ARBA00005179"/>
    </source>
</evidence>
<dbReference type="InterPro" id="IPR051654">
    <property type="entry name" value="Meroterpenoid_MTases"/>
</dbReference>
<dbReference type="Proteomes" id="UP000012174">
    <property type="component" value="Unassembled WGS sequence"/>
</dbReference>
<keyword evidence="2" id="KW-0808">Transferase</keyword>
<dbReference type="KEGG" id="ela:UCREL1_9320"/>
<dbReference type="InterPro" id="IPR029063">
    <property type="entry name" value="SAM-dependent_MTases_sf"/>
</dbReference>
<accession>M7T1P6</accession>
<protein>
    <submittedName>
        <fullName evidence="5">Putative porphobilinogen deaminase protein</fullName>
    </submittedName>
</protein>
<dbReference type="AlphaFoldDB" id="M7T1P6"/>
<dbReference type="eggNOG" id="ENOG502S9MA">
    <property type="taxonomic scope" value="Eukaryota"/>
</dbReference>
<dbReference type="OrthoDB" id="2094832at2759"/>
<keyword evidence="3" id="KW-0949">S-adenosyl-L-methionine</keyword>
<dbReference type="EMBL" id="KB707180">
    <property type="protein sequence ID" value="EMR63731.1"/>
    <property type="molecule type" value="Genomic_DNA"/>
</dbReference>
<gene>
    <name evidence="5" type="ORF">UCREL1_9320</name>
</gene>
<keyword evidence="6" id="KW-1185">Reference proteome</keyword>
<name>M7T1P6_EUTLA</name>
<dbReference type="Gene3D" id="3.40.50.150">
    <property type="entry name" value="Vaccinia Virus protein VP39"/>
    <property type="match status" value="1"/>
</dbReference>
<dbReference type="OMA" id="IWWCATR"/>
<evidence type="ECO:0000256" key="4">
    <source>
        <dbReference type="ARBA" id="ARBA00038314"/>
    </source>
</evidence>
<comment type="similarity">
    <text evidence="4">Belongs to the class I-like SAM-binding methyltransferase superfamily.</text>
</comment>
<dbReference type="PANTHER" id="PTHR35897:SF1">
    <property type="entry name" value="METHYLTRANSFERASE AUSD"/>
    <property type="match status" value="1"/>
</dbReference>
<evidence type="ECO:0000313" key="5">
    <source>
        <dbReference type="EMBL" id="EMR63731.1"/>
    </source>
</evidence>
<sequence length="304" mass="34845">MTSLPNTVNTDKWGKETEKQLHSEEFEAWRKAMYVDVIPWEYERFRELLEKYSKIPPSEVEAEIFKIRAKAWELAKYPCIGHFTYLRLLEFGGEDPDMQKVIERLKAPGSQDTYLELGGFMCQTIRVLAFEGVDSARLYGTDLHAEFLELGYKQFRDRETLKATLVAGDMLAPDEEYTASEVAKTFDGKISIIHAGNFFHLFSWESQLVICERIIRFFKRGSSAGSPAVVFGSHIGSVKPGEIEVFRIFLHDETTFQSLWDEVGNKTGTRWKVSMQIVALTPPKPNAYGEDSRVMRFVVTQVVN</sequence>
<dbReference type="SUPFAM" id="SSF53335">
    <property type="entry name" value="S-adenosyl-L-methionine-dependent methyltransferases"/>
    <property type="match status" value="1"/>
</dbReference>
<dbReference type="PANTHER" id="PTHR35897">
    <property type="entry name" value="METHYLTRANSFERASE AUSD"/>
    <property type="match status" value="1"/>
</dbReference>
<evidence type="ECO:0000256" key="3">
    <source>
        <dbReference type="ARBA" id="ARBA00022691"/>
    </source>
</evidence>
<proteinExistence type="inferred from homology"/>
<comment type="pathway">
    <text evidence="1">Secondary metabolite biosynthesis.</text>
</comment>
<organism evidence="5 6">
    <name type="scientific">Eutypa lata (strain UCR-EL1)</name>
    <name type="common">Grapevine dieback disease fungus</name>
    <name type="synonym">Eutypa armeniacae</name>
    <dbReference type="NCBI Taxonomy" id="1287681"/>
    <lineage>
        <taxon>Eukaryota</taxon>
        <taxon>Fungi</taxon>
        <taxon>Dikarya</taxon>
        <taxon>Ascomycota</taxon>
        <taxon>Pezizomycotina</taxon>
        <taxon>Sordariomycetes</taxon>
        <taxon>Xylariomycetidae</taxon>
        <taxon>Xylariales</taxon>
        <taxon>Diatrypaceae</taxon>
        <taxon>Eutypa</taxon>
    </lineage>
</organism>
<dbReference type="GO" id="GO:0016740">
    <property type="term" value="F:transferase activity"/>
    <property type="evidence" value="ECO:0007669"/>
    <property type="project" value="UniProtKB-KW"/>
</dbReference>
<evidence type="ECO:0000313" key="6">
    <source>
        <dbReference type="Proteomes" id="UP000012174"/>
    </source>
</evidence>